<evidence type="ECO:0000313" key="4">
    <source>
        <dbReference type="EMBL" id="MCL9808213.1"/>
    </source>
</evidence>
<feature type="domain" description="SbsA Ig-like" evidence="3">
    <location>
        <begin position="32"/>
        <end position="134"/>
    </location>
</feature>
<proteinExistence type="predicted"/>
<sequence length="532" mass="61055">MRKIKFLFCIIITLSLAVSCAKRGSITGGDKDVTPPKIVSSYPENFSKDFNTNTIKINFDEYIKIKDLQKNLVVSPLMKTPLTVLPQGSASKQMIIKINDTLQPNTTYSFNFGPSITDNNEGNPIKQFKYVFSTGKELDSLTVEGFVKDSYEKVTDKYVNVMLYEVDDTFTDSIIYKQTPRYITNTLDSTTTFKLDNVKAGKYKLIALKEKAANYKFDPTKDKIAFYNQTITVPDPSIFELELFKEVPAFKAHRPSQASGNRLLLGYEGNPKDVIITATRNQEKVQVISTKLTNKDSLQLWFQPLKNDSLKLTVSNKGIDKIFALKTRELKQDSLKITAKTKGIVGFNDKFILHSETPLTKFDESKIRLTKKDSSTVQFKKHYDVFHQDWEFLFDKEPNEKYTLTLLPEATEDYLGQKNDTLTFQVNTKSLEDYGNLKLNLKNAKSLPVIVELTNEKGETIVSKYTETTLVEFLLLEPQKYSLRVIYDENKNQQRDTGNYLENRQPEEVYHFPNEIDLRANWDVNQEIDLGK</sequence>
<feature type="signal peptide" evidence="2">
    <location>
        <begin position="1"/>
        <end position="21"/>
    </location>
</feature>
<gene>
    <name evidence="4" type="ORF">NAT50_02475</name>
</gene>
<evidence type="ECO:0000259" key="3">
    <source>
        <dbReference type="Pfam" id="PF13205"/>
    </source>
</evidence>
<dbReference type="PROSITE" id="PS51257">
    <property type="entry name" value="PROKAR_LIPOPROTEIN"/>
    <property type="match status" value="1"/>
</dbReference>
<evidence type="ECO:0000256" key="2">
    <source>
        <dbReference type="SAM" id="SignalP"/>
    </source>
</evidence>
<reference evidence="4 5" key="1">
    <citation type="submission" date="2022-05" db="EMBL/GenBank/DDBJ databases">
        <title>Flavobacterium sp., isolated from activated sludge.</title>
        <authorList>
            <person name="Ran Q."/>
        </authorList>
    </citation>
    <scope>NUCLEOTIDE SEQUENCE [LARGE SCALE GENOMIC DNA]</scope>
    <source>
        <strain evidence="4 5">HXWNR70</strain>
    </source>
</reference>
<name>A0ABT0TMU5_9FLAO</name>
<dbReference type="RefSeq" id="WP_250591133.1">
    <property type="nucleotide sequence ID" value="NZ_JAMLJM010000001.1"/>
</dbReference>
<dbReference type="InterPro" id="IPR032812">
    <property type="entry name" value="SbsA_Ig"/>
</dbReference>
<dbReference type="Proteomes" id="UP001317191">
    <property type="component" value="Unassembled WGS sequence"/>
</dbReference>
<comment type="caution">
    <text evidence="4">The sequence shown here is derived from an EMBL/GenBank/DDBJ whole genome shotgun (WGS) entry which is preliminary data.</text>
</comment>
<accession>A0ABT0TMU5</accession>
<evidence type="ECO:0000313" key="5">
    <source>
        <dbReference type="Proteomes" id="UP001317191"/>
    </source>
</evidence>
<organism evidence="4 5">
    <name type="scientific">Flavobacterium luminosum</name>
    <dbReference type="NCBI Taxonomy" id="2949086"/>
    <lineage>
        <taxon>Bacteria</taxon>
        <taxon>Pseudomonadati</taxon>
        <taxon>Bacteroidota</taxon>
        <taxon>Flavobacteriia</taxon>
        <taxon>Flavobacteriales</taxon>
        <taxon>Flavobacteriaceae</taxon>
        <taxon>Flavobacterium</taxon>
    </lineage>
</organism>
<evidence type="ECO:0000256" key="1">
    <source>
        <dbReference type="ARBA" id="ARBA00022729"/>
    </source>
</evidence>
<dbReference type="Pfam" id="PF13205">
    <property type="entry name" value="Big_5"/>
    <property type="match status" value="1"/>
</dbReference>
<feature type="chain" id="PRO_5047410706" evidence="2">
    <location>
        <begin position="22"/>
        <end position="532"/>
    </location>
</feature>
<protein>
    <submittedName>
        <fullName evidence="4">Ig-like domain-containing protein</fullName>
    </submittedName>
</protein>
<dbReference type="EMBL" id="JAMLJM010000001">
    <property type="protein sequence ID" value="MCL9808213.1"/>
    <property type="molecule type" value="Genomic_DNA"/>
</dbReference>
<keyword evidence="1 2" id="KW-0732">Signal</keyword>
<keyword evidence="5" id="KW-1185">Reference proteome</keyword>